<dbReference type="Proteomes" id="UP000527355">
    <property type="component" value="Unassembled WGS sequence"/>
</dbReference>
<evidence type="ECO:0000256" key="1">
    <source>
        <dbReference type="SAM" id="MobiDB-lite"/>
    </source>
</evidence>
<feature type="compositionally biased region" description="Polar residues" evidence="1">
    <location>
        <begin position="14"/>
        <end position="27"/>
    </location>
</feature>
<feature type="region of interest" description="Disordered" evidence="1">
    <location>
        <begin position="1"/>
        <end position="28"/>
    </location>
</feature>
<gene>
    <name evidence="2" type="ORF">mMyoMyo1_008790</name>
</gene>
<dbReference type="EMBL" id="JABWUV010000013">
    <property type="protein sequence ID" value="KAF6310742.1"/>
    <property type="molecule type" value="Genomic_DNA"/>
</dbReference>
<dbReference type="AlphaFoldDB" id="A0A7J7UDA2"/>
<comment type="caution">
    <text evidence="2">The sequence shown here is derived from an EMBL/GenBank/DDBJ whole genome shotgun (WGS) entry which is preliminary data.</text>
</comment>
<evidence type="ECO:0000313" key="3">
    <source>
        <dbReference type="Proteomes" id="UP000527355"/>
    </source>
</evidence>
<name>A0A7J7UDA2_MYOMY</name>
<organism evidence="2 3">
    <name type="scientific">Myotis myotis</name>
    <name type="common">Greater mouse-eared bat</name>
    <name type="synonym">Vespertilio myotis</name>
    <dbReference type="NCBI Taxonomy" id="51298"/>
    <lineage>
        <taxon>Eukaryota</taxon>
        <taxon>Metazoa</taxon>
        <taxon>Chordata</taxon>
        <taxon>Craniata</taxon>
        <taxon>Vertebrata</taxon>
        <taxon>Euteleostomi</taxon>
        <taxon>Mammalia</taxon>
        <taxon>Eutheria</taxon>
        <taxon>Laurasiatheria</taxon>
        <taxon>Chiroptera</taxon>
        <taxon>Yangochiroptera</taxon>
        <taxon>Vespertilionidae</taxon>
        <taxon>Myotis</taxon>
    </lineage>
</organism>
<sequence length="179" mass="19414">MPTFTPSARIRSGHNLTPRTEQTTATGTLPKAVFTEGPEEVSHKPPSGPHSFVLFYTFTAINSCPVSYGVFSPPRDLRCQVKLSLVRGNGCGPDGTGVLFRSFGKWICFLGNRSWGLLAKSIPVVLSTLGSRSDAVCLRKTGDWFPIRKRTQEVLLNGAGTGIFKSEMCPLARPAWLSG</sequence>
<reference evidence="2 3" key="1">
    <citation type="journal article" date="2020" name="Nature">
        <title>Six reference-quality genomes reveal evolution of bat adaptations.</title>
        <authorList>
            <person name="Jebb D."/>
            <person name="Huang Z."/>
            <person name="Pippel M."/>
            <person name="Hughes G.M."/>
            <person name="Lavrichenko K."/>
            <person name="Devanna P."/>
            <person name="Winkler S."/>
            <person name="Jermiin L.S."/>
            <person name="Skirmuntt E.C."/>
            <person name="Katzourakis A."/>
            <person name="Burkitt-Gray L."/>
            <person name="Ray D.A."/>
            <person name="Sullivan K.A.M."/>
            <person name="Roscito J.G."/>
            <person name="Kirilenko B.M."/>
            <person name="Davalos L.M."/>
            <person name="Corthals A.P."/>
            <person name="Power M.L."/>
            <person name="Jones G."/>
            <person name="Ransome R.D."/>
            <person name="Dechmann D.K.N."/>
            <person name="Locatelli A.G."/>
            <person name="Puechmaille S.J."/>
            <person name="Fedrigo O."/>
            <person name="Jarvis E.D."/>
            <person name="Hiller M."/>
            <person name="Vernes S.C."/>
            <person name="Myers E.W."/>
            <person name="Teeling E.C."/>
        </authorList>
    </citation>
    <scope>NUCLEOTIDE SEQUENCE [LARGE SCALE GENOMIC DNA]</scope>
    <source>
        <strain evidence="2">MMyoMyo1</strain>
        <tissue evidence="2">Flight muscle</tissue>
    </source>
</reference>
<accession>A0A7J7UDA2</accession>
<keyword evidence="3" id="KW-1185">Reference proteome</keyword>
<proteinExistence type="predicted"/>
<protein>
    <submittedName>
        <fullName evidence="2">Uncharacterized protein</fullName>
    </submittedName>
</protein>
<evidence type="ECO:0000313" key="2">
    <source>
        <dbReference type="EMBL" id="KAF6310742.1"/>
    </source>
</evidence>